<keyword evidence="3" id="KW-1185">Reference proteome</keyword>
<dbReference type="Proteomes" id="UP000199546">
    <property type="component" value="Unassembled WGS sequence"/>
</dbReference>
<proteinExistence type="predicted"/>
<sequence length="101" mass="10482">MRTSIRCAAVTAGVFVAVGLAGPAAAAPRPGVCSPAFDDVTVGELAEVLQDADPDLTEDEAAANASGAFAAFNKNGDAYLCYRDIGKEFYVNVIDNAVQRR</sequence>
<protein>
    <submittedName>
        <fullName evidence="2">Uncharacterized protein</fullName>
    </submittedName>
</protein>
<name>A0A1I7CKI2_9ACTN</name>
<evidence type="ECO:0000313" key="3">
    <source>
        <dbReference type="Proteomes" id="UP000199546"/>
    </source>
</evidence>
<gene>
    <name evidence="2" type="ORF">SAMN05660657_04584</name>
</gene>
<organism evidence="2 3">
    <name type="scientific">Geodermatophilus amargosae</name>
    <dbReference type="NCBI Taxonomy" id="1296565"/>
    <lineage>
        <taxon>Bacteria</taxon>
        <taxon>Bacillati</taxon>
        <taxon>Actinomycetota</taxon>
        <taxon>Actinomycetes</taxon>
        <taxon>Geodermatophilales</taxon>
        <taxon>Geodermatophilaceae</taxon>
        <taxon>Geodermatophilus</taxon>
    </lineage>
</organism>
<dbReference type="EMBL" id="FPBA01000023">
    <property type="protein sequence ID" value="SFT99928.1"/>
    <property type="molecule type" value="Genomic_DNA"/>
</dbReference>
<accession>A0A1I7CKI2</accession>
<feature type="signal peptide" evidence="1">
    <location>
        <begin position="1"/>
        <end position="26"/>
    </location>
</feature>
<reference evidence="3" key="1">
    <citation type="submission" date="2016-10" db="EMBL/GenBank/DDBJ databases">
        <authorList>
            <person name="Varghese N."/>
            <person name="Submissions S."/>
        </authorList>
    </citation>
    <scope>NUCLEOTIDE SEQUENCE [LARGE SCALE GENOMIC DNA]</scope>
    <source>
        <strain evidence="3">DSM 46136</strain>
    </source>
</reference>
<keyword evidence="1" id="KW-0732">Signal</keyword>
<evidence type="ECO:0000313" key="2">
    <source>
        <dbReference type="EMBL" id="SFT99928.1"/>
    </source>
</evidence>
<feature type="chain" id="PRO_5011751499" evidence="1">
    <location>
        <begin position="27"/>
        <end position="101"/>
    </location>
</feature>
<dbReference type="AlphaFoldDB" id="A0A1I7CKI2"/>
<dbReference type="RefSeq" id="WP_139245986.1">
    <property type="nucleotide sequence ID" value="NZ_FPBA01000023.1"/>
</dbReference>
<evidence type="ECO:0000256" key="1">
    <source>
        <dbReference type="SAM" id="SignalP"/>
    </source>
</evidence>